<dbReference type="OrthoDB" id="9155249at2"/>
<dbReference type="EMBL" id="FNZE01000013">
    <property type="protein sequence ID" value="SEJ64934.1"/>
    <property type="molecule type" value="Genomic_DNA"/>
</dbReference>
<evidence type="ECO:0000313" key="1">
    <source>
        <dbReference type="EMBL" id="SEJ64934.1"/>
    </source>
</evidence>
<protein>
    <submittedName>
        <fullName evidence="1">Uncharacterized protein</fullName>
    </submittedName>
</protein>
<dbReference type="Proteomes" id="UP000242930">
    <property type="component" value="Unassembled WGS sequence"/>
</dbReference>
<sequence>MAKKSAQFGAMLRNIHLNLSSEVLDEFRFHFGSSVAASRKDLQKTYDGLSDEQFECEQDRADYEGVLSDEYWQLDEVKKLGESLAIVGLYRLVETHLGAVLRVTFPSLGEDKKACLIRGNSNEIDCTNLFGFRAVDELRLINNSIKHNDSKANGKLAMTYPGWIQDKHMENLGAHYERLKPDVMAYLKAFVNEAYAKSGEFAPPSLSTNGQVLSTT</sequence>
<keyword evidence="2" id="KW-1185">Reference proteome</keyword>
<accession>A0A1H7AK20</accession>
<organism evidence="1 2">
    <name type="scientific">Pseudomonas linyingensis</name>
    <dbReference type="NCBI Taxonomy" id="915471"/>
    <lineage>
        <taxon>Bacteria</taxon>
        <taxon>Pseudomonadati</taxon>
        <taxon>Pseudomonadota</taxon>
        <taxon>Gammaproteobacteria</taxon>
        <taxon>Pseudomonadales</taxon>
        <taxon>Pseudomonadaceae</taxon>
        <taxon>Pseudomonas</taxon>
    </lineage>
</organism>
<evidence type="ECO:0000313" key="2">
    <source>
        <dbReference type="Proteomes" id="UP000242930"/>
    </source>
</evidence>
<gene>
    <name evidence="1" type="ORF">SAMN05216201_11326</name>
</gene>
<reference evidence="2" key="1">
    <citation type="submission" date="2016-10" db="EMBL/GenBank/DDBJ databases">
        <authorList>
            <person name="Varghese N."/>
            <person name="Submissions S."/>
        </authorList>
    </citation>
    <scope>NUCLEOTIDE SEQUENCE [LARGE SCALE GENOMIC DNA]</scope>
    <source>
        <strain evidence="2">LMG 25967</strain>
    </source>
</reference>
<name>A0A1H7AK20_9PSED</name>
<dbReference type="RefSeq" id="WP_090312513.1">
    <property type="nucleotide sequence ID" value="NZ_FNZE01000013.1"/>
</dbReference>
<dbReference type="AlphaFoldDB" id="A0A1H7AK20"/>
<proteinExistence type="predicted"/>
<dbReference type="STRING" id="915471.SAMN05216201_11326"/>